<dbReference type="eggNOG" id="COG1437">
    <property type="taxonomic scope" value="Bacteria"/>
</dbReference>
<gene>
    <name evidence="2" type="ordered locus">Desal_3251</name>
</gene>
<organism evidence="2 3">
    <name type="scientific">Maridesulfovibrio salexigens (strain ATCC 14822 / DSM 2638 / NCIMB 8403 / VKM B-1763)</name>
    <name type="common">Desulfovibrio salexigens</name>
    <dbReference type="NCBI Taxonomy" id="526222"/>
    <lineage>
        <taxon>Bacteria</taxon>
        <taxon>Pseudomonadati</taxon>
        <taxon>Thermodesulfobacteriota</taxon>
        <taxon>Desulfovibrionia</taxon>
        <taxon>Desulfovibrionales</taxon>
        <taxon>Desulfovibrionaceae</taxon>
        <taxon>Maridesulfovibrio</taxon>
    </lineage>
</organism>
<dbReference type="OrthoDB" id="271656at2"/>
<dbReference type="SUPFAM" id="SSF55154">
    <property type="entry name" value="CYTH-like phosphatases"/>
    <property type="match status" value="1"/>
</dbReference>
<keyword evidence="3" id="KW-1185">Reference proteome</keyword>
<dbReference type="PANTHER" id="PTHR21028">
    <property type="entry name" value="SI:CH211-156B7.4"/>
    <property type="match status" value="1"/>
</dbReference>
<dbReference type="PANTHER" id="PTHR21028:SF2">
    <property type="entry name" value="CYTH DOMAIN-CONTAINING PROTEIN"/>
    <property type="match status" value="1"/>
</dbReference>
<evidence type="ECO:0000259" key="1">
    <source>
        <dbReference type="PROSITE" id="PS51707"/>
    </source>
</evidence>
<proteinExistence type="predicted"/>
<dbReference type="EMBL" id="CP001649">
    <property type="protein sequence ID" value="ACS81302.1"/>
    <property type="molecule type" value="Genomic_DNA"/>
</dbReference>
<dbReference type="RefSeq" id="WP_015853118.1">
    <property type="nucleotide sequence ID" value="NC_012881.1"/>
</dbReference>
<dbReference type="InterPro" id="IPR023577">
    <property type="entry name" value="CYTH_domain"/>
</dbReference>
<dbReference type="STRING" id="526222.Desal_3251"/>
<feature type="domain" description="CYTH" evidence="1">
    <location>
        <begin position="2"/>
        <end position="168"/>
    </location>
</feature>
<dbReference type="Gene3D" id="2.40.320.10">
    <property type="entry name" value="Hypothetical Protein Pfu-838710-001"/>
    <property type="match status" value="1"/>
</dbReference>
<dbReference type="KEGG" id="dsa:Desal_3251"/>
<reference evidence="2 3" key="1">
    <citation type="submission" date="2009-06" db="EMBL/GenBank/DDBJ databases">
        <title>Complete sequence of Desulfovibrio salexigens DSM 2638.</title>
        <authorList>
            <consortium name="US DOE Joint Genome Institute"/>
            <person name="Lucas S."/>
            <person name="Copeland A."/>
            <person name="Lapidus A."/>
            <person name="Glavina del Rio T."/>
            <person name="Tice H."/>
            <person name="Bruce D."/>
            <person name="Goodwin L."/>
            <person name="Pitluck S."/>
            <person name="Munk A.C."/>
            <person name="Brettin T."/>
            <person name="Detter J.C."/>
            <person name="Han C."/>
            <person name="Tapia R."/>
            <person name="Larimer F."/>
            <person name="Land M."/>
            <person name="Hauser L."/>
            <person name="Kyrpides N."/>
            <person name="Anderson I."/>
            <person name="Wall J.D."/>
            <person name="Arkin A.P."/>
            <person name="Dehal P."/>
            <person name="Chivian D."/>
            <person name="Giles B."/>
            <person name="Hazen T.C."/>
        </authorList>
    </citation>
    <scope>NUCLEOTIDE SEQUENCE [LARGE SCALE GENOMIC DNA]</scope>
    <source>
        <strain evidence="3">ATCC 14822 / DSM 2638 / NCIMB 8403 / VKM B-1763</strain>
    </source>
</reference>
<evidence type="ECO:0000313" key="3">
    <source>
        <dbReference type="Proteomes" id="UP000002601"/>
    </source>
</evidence>
<dbReference type="HOGENOM" id="CLU_126397_0_0_7"/>
<dbReference type="SMART" id="SM01118">
    <property type="entry name" value="CYTH"/>
    <property type="match status" value="1"/>
</dbReference>
<dbReference type="Proteomes" id="UP000002601">
    <property type="component" value="Chromosome"/>
</dbReference>
<dbReference type="AlphaFoldDB" id="C6C2A1"/>
<protein>
    <submittedName>
        <fullName evidence="2">Adenylate cyclase</fullName>
    </submittedName>
</protein>
<dbReference type="Pfam" id="PF01928">
    <property type="entry name" value="CYTH"/>
    <property type="match status" value="1"/>
</dbReference>
<dbReference type="CDD" id="cd07890">
    <property type="entry name" value="CYTH-like_AC_IV-like"/>
    <property type="match status" value="1"/>
</dbReference>
<dbReference type="InterPro" id="IPR033469">
    <property type="entry name" value="CYTH-like_dom_sf"/>
</dbReference>
<sequence length="170" mass="19845">MSNNIEIKAHVSDPENLERRVKKLCGPRDSLLLQKDIFYKLNKYRVKLRNVNGVSELIIYKRKNSTGPKQSSYLRIPIPFPKFTHKVLKTIFGTRGIVEKKRTLFFYGKTRIHLDEVQKLGSFLEFEVVLGDKDSPSEGIEIANELMQRLEIERKDLIAESYIDLIEKLH</sequence>
<evidence type="ECO:0000313" key="2">
    <source>
        <dbReference type="EMBL" id="ACS81302.1"/>
    </source>
</evidence>
<name>C6C2A1_MARSD</name>
<dbReference type="PROSITE" id="PS51707">
    <property type="entry name" value="CYTH"/>
    <property type="match status" value="1"/>
</dbReference>
<accession>C6C2A1</accession>
<dbReference type="InterPro" id="IPR008173">
    <property type="entry name" value="Adenylyl_cyclase_CyaB"/>
</dbReference>